<feature type="non-terminal residue" evidence="1">
    <location>
        <position position="1"/>
    </location>
</feature>
<gene>
    <name evidence="1" type="ORF">S01H1_04261</name>
</gene>
<comment type="caution">
    <text evidence="1">The sequence shown here is derived from an EMBL/GenBank/DDBJ whole genome shotgun (WGS) entry which is preliminary data.</text>
</comment>
<proteinExistence type="predicted"/>
<name>X0SR14_9ZZZZ</name>
<protein>
    <submittedName>
        <fullName evidence="1">Uncharacterized protein</fullName>
    </submittedName>
</protein>
<reference evidence="1" key="1">
    <citation type="journal article" date="2014" name="Front. Microbiol.">
        <title>High frequency of phylogenetically diverse reductive dehalogenase-homologous genes in deep subseafloor sedimentary metagenomes.</title>
        <authorList>
            <person name="Kawai M."/>
            <person name="Futagami T."/>
            <person name="Toyoda A."/>
            <person name="Takaki Y."/>
            <person name="Nishi S."/>
            <person name="Hori S."/>
            <person name="Arai W."/>
            <person name="Tsubouchi T."/>
            <person name="Morono Y."/>
            <person name="Uchiyama I."/>
            <person name="Ito T."/>
            <person name="Fujiyama A."/>
            <person name="Inagaki F."/>
            <person name="Takami H."/>
        </authorList>
    </citation>
    <scope>NUCLEOTIDE SEQUENCE</scope>
    <source>
        <strain evidence="1">Expedition CK06-06</strain>
    </source>
</reference>
<sequence length="352" mass="39849">IDRKLSYEDENIGLCVFGDELSSEFSIDNTAYGKYIVFSMRMDSISIGKEARLHIKKRVAEYKRSFEVEDLSSKQLAEIREEVYSELAENAKPNINTLQVLIDTTNQSVLISSAGTAMCDKFNLIFTKAFEIKLTEMNFVSVANGILDSDVFEQMLDHPGIAIVKDLEVSPEFEDTPEGHLGSGFLTWLLFSLSTGDGIFKCSDKEEYSLVVMDQLTMQGEAVGVRTVDLKKGVLGRCAELKSSLHQGKQVSKMLIHMAVGRMMEGTEGDNEEDFKADEWDFSIDKRNFDFGNLKVPKSDSSGDVGKLLQRFGYITDAVRVMDDIFEHYLTIRYHKNWIKTIIKIQEWIKGM</sequence>
<organism evidence="1">
    <name type="scientific">marine sediment metagenome</name>
    <dbReference type="NCBI Taxonomy" id="412755"/>
    <lineage>
        <taxon>unclassified sequences</taxon>
        <taxon>metagenomes</taxon>
        <taxon>ecological metagenomes</taxon>
    </lineage>
</organism>
<accession>X0SR14</accession>
<dbReference type="EMBL" id="BARS01002261">
    <property type="protein sequence ID" value="GAF83499.1"/>
    <property type="molecule type" value="Genomic_DNA"/>
</dbReference>
<evidence type="ECO:0000313" key="1">
    <source>
        <dbReference type="EMBL" id="GAF83499.1"/>
    </source>
</evidence>
<dbReference type="AlphaFoldDB" id="X0SR14"/>